<evidence type="ECO:0000256" key="1">
    <source>
        <dbReference type="SAM" id="Phobius"/>
    </source>
</evidence>
<organism evidence="3">
    <name type="scientific">Graphocephala atropunctata</name>
    <dbReference type="NCBI Taxonomy" id="36148"/>
    <lineage>
        <taxon>Eukaryota</taxon>
        <taxon>Metazoa</taxon>
        <taxon>Ecdysozoa</taxon>
        <taxon>Arthropoda</taxon>
        <taxon>Hexapoda</taxon>
        <taxon>Insecta</taxon>
        <taxon>Pterygota</taxon>
        <taxon>Neoptera</taxon>
        <taxon>Paraneoptera</taxon>
        <taxon>Hemiptera</taxon>
        <taxon>Auchenorrhyncha</taxon>
        <taxon>Membracoidea</taxon>
        <taxon>Cicadellidae</taxon>
        <taxon>Cicadellinae</taxon>
        <taxon>Cicadellini</taxon>
        <taxon>Graphocephala</taxon>
    </lineage>
</organism>
<feature type="signal peptide" evidence="2">
    <location>
        <begin position="1"/>
        <end position="32"/>
    </location>
</feature>
<sequence length="315" mass="34184">RCSRSGSRSRSRSRVRARAVCVLCVTCIVLHGDTYPLSTPSVGMSVENETGQESDWWEGALEEDTTWSLPLEGEGGLWSSGFLPPPPRPPFLDDHIDSDGLTTCDLCTWARAPESGSHSSYGSSSDLPGTLTWTISLVIVSVLSALLGAALMVTLMHCRRSQDEEPRLLRCLRRRRRVGEENHQPSPEGDKELVTLQSGVGNGGGVWGWLTRRTPVVPPVPTVPAVNHYTMDEAYAAVGEALYAELDRPAYQNTGYVSDADPVSSAPSSAYYSDLSNSDRTYEAVGAQTAVGLWDIADTPLRRQGTRLSSITESL</sequence>
<feature type="chain" id="PRO_5008587684" evidence="2">
    <location>
        <begin position="33"/>
        <end position="315"/>
    </location>
</feature>
<name>A0A1B6LSG7_9HEMI</name>
<keyword evidence="1" id="KW-0472">Membrane</keyword>
<dbReference type="AlphaFoldDB" id="A0A1B6LSG7"/>
<reference evidence="3" key="1">
    <citation type="submission" date="2015-11" db="EMBL/GenBank/DDBJ databases">
        <title>De novo transcriptome assembly of four potential Pierce s Disease insect vectors from Arizona vineyards.</title>
        <authorList>
            <person name="Tassone E.E."/>
        </authorList>
    </citation>
    <scope>NUCLEOTIDE SEQUENCE</scope>
</reference>
<evidence type="ECO:0000313" key="3">
    <source>
        <dbReference type="EMBL" id="JAT26641.1"/>
    </source>
</evidence>
<accession>A0A1B6LSG7</accession>
<keyword evidence="2" id="KW-0732">Signal</keyword>
<gene>
    <name evidence="3" type="ORF">g.52157</name>
</gene>
<evidence type="ECO:0000256" key="2">
    <source>
        <dbReference type="SAM" id="SignalP"/>
    </source>
</evidence>
<proteinExistence type="predicted"/>
<dbReference type="EMBL" id="GEBQ01013336">
    <property type="protein sequence ID" value="JAT26641.1"/>
    <property type="molecule type" value="Transcribed_RNA"/>
</dbReference>
<keyword evidence="1" id="KW-0812">Transmembrane</keyword>
<keyword evidence="1" id="KW-1133">Transmembrane helix</keyword>
<feature type="non-terminal residue" evidence="3">
    <location>
        <position position="1"/>
    </location>
</feature>
<protein>
    <submittedName>
        <fullName evidence="3">Uncharacterized protein</fullName>
    </submittedName>
</protein>
<feature type="non-terminal residue" evidence="3">
    <location>
        <position position="315"/>
    </location>
</feature>
<feature type="transmembrane region" description="Helical" evidence="1">
    <location>
        <begin position="131"/>
        <end position="153"/>
    </location>
</feature>